<reference evidence="2" key="1">
    <citation type="journal article" date="2023" name="Front. Plant Sci.">
        <title>Chromosomal-level genome assembly of Melastoma candidum provides insights into trichome evolution.</title>
        <authorList>
            <person name="Zhong Y."/>
            <person name="Wu W."/>
            <person name="Sun C."/>
            <person name="Zou P."/>
            <person name="Liu Y."/>
            <person name="Dai S."/>
            <person name="Zhou R."/>
        </authorList>
    </citation>
    <scope>NUCLEOTIDE SEQUENCE [LARGE SCALE GENOMIC DNA]</scope>
</reference>
<dbReference type="EMBL" id="CM042889">
    <property type="protein sequence ID" value="KAI4319203.1"/>
    <property type="molecule type" value="Genomic_DNA"/>
</dbReference>
<comment type="caution">
    <text evidence="1">The sequence shown here is derived from an EMBL/GenBank/DDBJ whole genome shotgun (WGS) entry which is preliminary data.</text>
</comment>
<dbReference type="Proteomes" id="UP001057402">
    <property type="component" value="Chromosome 10"/>
</dbReference>
<organism evidence="1 2">
    <name type="scientific">Melastoma candidum</name>
    <dbReference type="NCBI Taxonomy" id="119954"/>
    <lineage>
        <taxon>Eukaryota</taxon>
        <taxon>Viridiplantae</taxon>
        <taxon>Streptophyta</taxon>
        <taxon>Embryophyta</taxon>
        <taxon>Tracheophyta</taxon>
        <taxon>Spermatophyta</taxon>
        <taxon>Magnoliopsida</taxon>
        <taxon>eudicotyledons</taxon>
        <taxon>Gunneridae</taxon>
        <taxon>Pentapetalae</taxon>
        <taxon>rosids</taxon>
        <taxon>malvids</taxon>
        <taxon>Myrtales</taxon>
        <taxon>Melastomataceae</taxon>
        <taxon>Melastomatoideae</taxon>
        <taxon>Melastomateae</taxon>
        <taxon>Melastoma</taxon>
    </lineage>
</organism>
<proteinExistence type="predicted"/>
<evidence type="ECO:0000313" key="1">
    <source>
        <dbReference type="EMBL" id="KAI4319203.1"/>
    </source>
</evidence>
<evidence type="ECO:0000313" key="2">
    <source>
        <dbReference type="Proteomes" id="UP001057402"/>
    </source>
</evidence>
<protein>
    <submittedName>
        <fullName evidence="1">Uncharacterized protein</fullName>
    </submittedName>
</protein>
<gene>
    <name evidence="1" type="ORF">MLD38_032830</name>
</gene>
<accession>A0ACB9M5E6</accession>
<sequence>MEDSTDLSESGVKRPRPDSPLPGEEEGEGESTWPKRLRFQDSAALVGSPEVNLIREDLLDILDDSDAGSDPDPVTPDLDSVIKSFEEEIIVPVHHPAPSSPDLTPDAALNELGYLLEASDDELGLPPTFANSGDENSNPEIQELPDITSMAASALPFDGELPNYDGFDLVPEINVSLAGRDSGNEEFVMVGGLFEFADNCDPTEVMWRPESLPVV</sequence>
<name>A0ACB9M5E6_9MYRT</name>
<keyword evidence="2" id="KW-1185">Reference proteome</keyword>